<keyword evidence="3" id="KW-0285">Flavoprotein</keyword>
<keyword evidence="7" id="KW-1185">Reference proteome</keyword>
<dbReference type="InterPro" id="IPR013785">
    <property type="entry name" value="Aldolase_TIM"/>
</dbReference>
<evidence type="ECO:0000256" key="4">
    <source>
        <dbReference type="ARBA" id="ARBA00022643"/>
    </source>
</evidence>
<accession>A0ABY7WS17</accession>
<dbReference type="CDD" id="cd04730">
    <property type="entry name" value="NPD_like"/>
    <property type="match status" value="1"/>
</dbReference>
<sequence>MSPLFERLGVKYPIIQGGMAWVAEAHLVAAVSAAGGLGVIGSGHAPADYVRTQIRAVKAQTDRPFGVNVMLLSPHVEEVIQVIEEEHVAVVTTGAGDPARYVPRLRAAGSLILPVVPSVALAKRMVRSGVDGIIAEGMESGGHIGSLTTMALVPQVVDAVDLPVIAAGGIADGRGIAAAMMLGASGVQMGTRFLSAQETQIHPNYKNAVLKAKDVDTLVTGLYVGHAARVLKNPMSRAYLKMERQIAISGTDDYAGVEELGNGALRRAVQEGDNEHGSFMAGQVAGMVDHVQPAAAIVDEVAQQANQLLMNSPVASAWLQ</sequence>
<protein>
    <recommendedName>
        <fullName evidence="2">Probable nitronate monooxygenase</fullName>
    </recommendedName>
</protein>
<evidence type="ECO:0000256" key="1">
    <source>
        <dbReference type="ARBA" id="ARBA00003535"/>
    </source>
</evidence>
<dbReference type="Gene3D" id="3.20.20.70">
    <property type="entry name" value="Aldolase class I"/>
    <property type="match status" value="1"/>
</dbReference>
<dbReference type="RefSeq" id="WP_274259016.1">
    <property type="nucleotide sequence ID" value="NZ_CP117884.1"/>
</dbReference>
<name>A0ABY7WS17_9LACO</name>
<dbReference type="InterPro" id="IPR004136">
    <property type="entry name" value="NMO"/>
</dbReference>
<evidence type="ECO:0000256" key="3">
    <source>
        <dbReference type="ARBA" id="ARBA00022630"/>
    </source>
</evidence>
<keyword evidence="5" id="KW-0560">Oxidoreductase</keyword>
<evidence type="ECO:0000313" key="6">
    <source>
        <dbReference type="EMBL" id="WDF81920.1"/>
    </source>
</evidence>
<gene>
    <name evidence="6" type="ORF">PQ472_08285</name>
</gene>
<reference evidence="6 7" key="1">
    <citation type="submission" date="2023-02" db="EMBL/GenBank/DDBJ databases">
        <title>Genome sequence of Lacticaseibacillus sp. KACC 23028.</title>
        <authorList>
            <person name="Kim S."/>
            <person name="Heo J."/>
            <person name="Kwon S.-W."/>
        </authorList>
    </citation>
    <scope>NUCLEOTIDE SEQUENCE [LARGE SCALE GENOMIC DNA]</scope>
    <source>
        <strain evidence="6 7">KACC 23028</strain>
    </source>
</reference>
<keyword evidence="4" id="KW-0288">FMN</keyword>
<dbReference type="SUPFAM" id="SSF51412">
    <property type="entry name" value="Inosine monophosphate dehydrogenase (IMPDH)"/>
    <property type="match status" value="1"/>
</dbReference>
<dbReference type="PANTHER" id="PTHR32332:SF20">
    <property type="entry name" value="2-NITROPROPANE DIOXYGENASE-LIKE PROTEIN"/>
    <property type="match status" value="1"/>
</dbReference>
<evidence type="ECO:0000313" key="7">
    <source>
        <dbReference type="Proteomes" id="UP001220377"/>
    </source>
</evidence>
<dbReference type="Pfam" id="PF03060">
    <property type="entry name" value="NMO"/>
    <property type="match status" value="2"/>
</dbReference>
<dbReference type="Proteomes" id="UP001220377">
    <property type="component" value="Chromosome"/>
</dbReference>
<evidence type="ECO:0000256" key="5">
    <source>
        <dbReference type="ARBA" id="ARBA00023002"/>
    </source>
</evidence>
<proteinExistence type="predicted"/>
<comment type="function">
    <text evidence="1">Nitronate monooxygenase that uses molecular oxygen to catalyze the oxidative denitrification of alkyl nitronates. Acts on propionate 3-nitronate (P3N), the presumed physiological substrate. Probably functions in the detoxification of P3N, a metabolic poison produced by plants and fungi as a defense mechanism.</text>
</comment>
<evidence type="ECO:0000256" key="2">
    <source>
        <dbReference type="ARBA" id="ARBA00013457"/>
    </source>
</evidence>
<dbReference type="PANTHER" id="PTHR32332">
    <property type="entry name" value="2-NITROPROPANE DIOXYGENASE"/>
    <property type="match status" value="1"/>
</dbReference>
<organism evidence="6 7">
    <name type="scientific">Lacticaseibacillus pabuli</name>
    <dbReference type="NCBI Taxonomy" id="3025672"/>
    <lineage>
        <taxon>Bacteria</taxon>
        <taxon>Bacillati</taxon>
        <taxon>Bacillota</taxon>
        <taxon>Bacilli</taxon>
        <taxon>Lactobacillales</taxon>
        <taxon>Lactobacillaceae</taxon>
        <taxon>Lacticaseibacillus</taxon>
    </lineage>
</organism>
<dbReference type="EMBL" id="CP117884">
    <property type="protein sequence ID" value="WDF81920.1"/>
    <property type="molecule type" value="Genomic_DNA"/>
</dbReference>